<reference evidence="2 3" key="1">
    <citation type="submission" date="2017-08" db="EMBL/GenBank/DDBJ databases">
        <title>Reclassification of Bisgaard taxon 37 and 44.</title>
        <authorList>
            <person name="Christensen H."/>
        </authorList>
    </citation>
    <scope>NUCLEOTIDE SEQUENCE [LARGE SCALE GENOMIC DNA]</scope>
    <source>
        <strain evidence="2 3">B96_3</strain>
    </source>
</reference>
<proteinExistence type="predicted"/>
<gene>
    <name evidence="2" type="ORF">CKF54_07360</name>
</gene>
<sequence>MKFLVNGRFLIMYKDYVFDNIDVLVSYLYARKNDMNAVMLQKSLYFLYAFYAGMYYQNTKQLDFKGDAPLPNELFKAEFEAWTYGPVIKEVFEKRAQGPEYYLDFLQSKEYTNAIEEIANKSYGSEVFTFIDDLFADISSRSTFSLVQRSHEDKAWIEAFEAGQVTMNNLDIILEYSEDVRSPRR</sequence>
<comment type="caution">
    <text evidence="2">The sequence shown here is derived from an EMBL/GenBank/DDBJ whole genome shotgun (WGS) entry which is preliminary data.</text>
</comment>
<dbReference type="Pfam" id="PF13274">
    <property type="entry name" value="SocA_Panacea"/>
    <property type="match status" value="1"/>
</dbReference>
<evidence type="ECO:0000313" key="3">
    <source>
        <dbReference type="Proteomes" id="UP000265691"/>
    </source>
</evidence>
<dbReference type="EMBL" id="NRHC01000123">
    <property type="protein sequence ID" value="RIY31155.1"/>
    <property type="molecule type" value="Genomic_DNA"/>
</dbReference>
<evidence type="ECO:0000259" key="1">
    <source>
        <dbReference type="Pfam" id="PF13274"/>
    </source>
</evidence>
<dbReference type="AlphaFoldDB" id="A0A3A1Y0N6"/>
<protein>
    <recommendedName>
        <fullName evidence="1">Antitoxin SocA-like Panacea domain-containing protein</fullName>
    </recommendedName>
</protein>
<name>A0A3A1Y0N6_9GAMM</name>
<feature type="domain" description="Antitoxin SocA-like Panacea" evidence="1">
    <location>
        <begin position="73"/>
        <end position="156"/>
    </location>
</feature>
<evidence type="ECO:0000313" key="2">
    <source>
        <dbReference type="EMBL" id="RIY31155.1"/>
    </source>
</evidence>
<organism evidence="2 3">
    <name type="scientific">Psittacicella hinzii</name>
    <dbReference type="NCBI Taxonomy" id="2028575"/>
    <lineage>
        <taxon>Bacteria</taxon>
        <taxon>Pseudomonadati</taxon>
        <taxon>Pseudomonadota</taxon>
        <taxon>Gammaproteobacteria</taxon>
        <taxon>Pasteurellales</taxon>
        <taxon>Psittacicellaceae</taxon>
        <taxon>Psittacicella</taxon>
    </lineage>
</organism>
<dbReference type="InterPro" id="IPR025272">
    <property type="entry name" value="SocA_Panacea"/>
</dbReference>
<accession>A0A3A1Y0N6</accession>
<keyword evidence="3" id="KW-1185">Reference proteome</keyword>
<dbReference type="Proteomes" id="UP000265691">
    <property type="component" value="Unassembled WGS sequence"/>
</dbReference>